<evidence type="ECO:0000256" key="2">
    <source>
        <dbReference type="ARBA" id="ARBA00022475"/>
    </source>
</evidence>
<evidence type="ECO:0000256" key="6">
    <source>
        <dbReference type="SAM" id="Phobius"/>
    </source>
</evidence>
<keyword evidence="9" id="KW-1185">Reference proteome</keyword>
<dbReference type="STRING" id="281362.AT959_15555"/>
<dbReference type="PANTHER" id="PTHR30294">
    <property type="entry name" value="MEMBRANE COMPONENT OF ABC TRANSPORTER YHHJ-RELATED"/>
    <property type="match status" value="1"/>
</dbReference>
<feature type="transmembrane region" description="Helical" evidence="6">
    <location>
        <begin position="384"/>
        <end position="401"/>
    </location>
</feature>
<keyword evidence="4 6" id="KW-1133">Transmembrane helix</keyword>
<feature type="transmembrane region" description="Helical" evidence="6">
    <location>
        <begin position="264"/>
        <end position="283"/>
    </location>
</feature>
<feature type="transmembrane region" description="Helical" evidence="6">
    <location>
        <begin position="295"/>
        <end position="317"/>
    </location>
</feature>
<keyword evidence="2" id="KW-1003">Cell membrane</keyword>
<dbReference type="Pfam" id="PF12698">
    <property type="entry name" value="ABC2_membrane_3"/>
    <property type="match status" value="1"/>
</dbReference>
<feature type="transmembrane region" description="Helical" evidence="6">
    <location>
        <begin position="323"/>
        <end position="342"/>
    </location>
</feature>
<keyword evidence="3 6" id="KW-0812">Transmembrane</keyword>
<dbReference type="InterPro" id="IPR051449">
    <property type="entry name" value="ABC-2_transporter_component"/>
</dbReference>
<reference evidence="8 9" key="1">
    <citation type="submission" date="2015-12" db="EMBL/GenBank/DDBJ databases">
        <title>Nitrous oxide reduction kinetics distinguish bacteria harboring typical versus atypical NosZ.</title>
        <authorList>
            <person name="Yoon S."/>
            <person name="Nissen S."/>
            <person name="Park D."/>
            <person name="Sanford R.A."/>
            <person name="Loeffler F.E."/>
        </authorList>
    </citation>
    <scope>NUCLEOTIDE SEQUENCE [LARGE SCALE GENOMIC DNA]</scope>
    <source>
        <strain evidence="8 9">ATCC BAA-841</strain>
    </source>
</reference>
<dbReference type="PANTHER" id="PTHR30294:SF38">
    <property type="entry name" value="TRANSPORT PERMEASE PROTEIN"/>
    <property type="match status" value="1"/>
</dbReference>
<name>A0A133XEM1_9RHOO</name>
<evidence type="ECO:0000256" key="1">
    <source>
        <dbReference type="ARBA" id="ARBA00004651"/>
    </source>
</evidence>
<evidence type="ECO:0000256" key="4">
    <source>
        <dbReference type="ARBA" id="ARBA00022989"/>
    </source>
</evidence>
<comment type="caution">
    <text evidence="8">The sequence shown here is derived from an EMBL/GenBank/DDBJ whole genome shotgun (WGS) entry which is preliminary data.</text>
</comment>
<keyword evidence="5 6" id="KW-0472">Membrane</keyword>
<dbReference type="RefSeq" id="WP_066884897.1">
    <property type="nucleotide sequence ID" value="NZ_LODL01000035.1"/>
</dbReference>
<feature type="domain" description="ABC-2 type transporter transmembrane" evidence="7">
    <location>
        <begin position="25"/>
        <end position="400"/>
    </location>
</feature>
<dbReference type="AlphaFoldDB" id="A0A133XEM1"/>
<dbReference type="Gene3D" id="3.40.1710.10">
    <property type="entry name" value="abc type-2 transporter like domain"/>
    <property type="match status" value="1"/>
</dbReference>
<dbReference type="EMBL" id="LODL01000035">
    <property type="protein sequence ID" value="KXB29381.1"/>
    <property type="molecule type" value="Genomic_DNA"/>
</dbReference>
<evidence type="ECO:0000256" key="5">
    <source>
        <dbReference type="ARBA" id="ARBA00023136"/>
    </source>
</evidence>
<protein>
    <submittedName>
        <fullName evidence="8">ABC transporter permease</fullName>
    </submittedName>
</protein>
<feature type="transmembrane region" description="Helical" evidence="6">
    <location>
        <begin position="21"/>
        <end position="41"/>
    </location>
</feature>
<evidence type="ECO:0000259" key="7">
    <source>
        <dbReference type="Pfam" id="PF12698"/>
    </source>
</evidence>
<gene>
    <name evidence="8" type="ORF">AT959_15555</name>
</gene>
<accession>A0A133XEM1</accession>
<dbReference type="GO" id="GO:0140359">
    <property type="term" value="F:ABC-type transporter activity"/>
    <property type="evidence" value="ECO:0007669"/>
    <property type="project" value="InterPro"/>
</dbReference>
<feature type="transmembrane region" description="Helical" evidence="6">
    <location>
        <begin position="207"/>
        <end position="228"/>
    </location>
</feature>
<proteinExistence type="predicted"/>
<evidence type="ECO:0000313" key="9">
    <source>
        <dbReference type="Proteomes" id="UP000070186"/>
    </source>
</evidence>
<evidence type="ECO:0000313" key="8">
    <source>
        <dbReference type="EMBL" id="KXB29381.1"/>
    </source>
</evidence>
<dbReference type="InterPro" id="IPR013525">
    <property type="entry name" value="ABC2_TM"/>
</dbReference>
<dbReference type="GO" id="GO:0005886">
    <property type="term" value="C:plasma membrane"/>
    <property type="evidence" value="ECO:0007669"/>
    <property type="project" value="UniProtKB-SubCell"/>
</dbReference>
<dbReference type="Proteomes" id="UP000070186">
    <property type="component" value="Unassembled WGS sequence"/>
</dbReference>
<organism evidence="8 9">
    <name type="scientific">Dechloromonas denitrificans</name>
    <dbReference type="NCBI Taxonomy" id="281362"/>
    <lineage>
        <taxon>Bacteria</taxon>
        <taxon>Pseudomonadati</taxon>
        <taxon>Pseudomonadota</taxon>
        <taxon>Betaproteobacteria</taxon>
        <taxon>Rhodocyclales</taxon>
        <taxon>Azonexaceae</taxon>
        <taxon>Dechloromonas</taxon>
    </lineage>
</organism>
<evidence type="ECO:0000256" key="3">
    <source>
        <dbReference type="ARBA" id="ARBA00022692"/>
    </source>
</evidence>
<sequence>MSPRLLALWLKESIALLRDRHGLLALFIMPTIFILVMTMALRDAFTPGVSIDVSYSVVDLDHSPLSQALIKRLKKGASFRLRDEAADLDSARRSLLDGEQNLVLVLPKEFGARLLTPGGTDGKPAEPLTLLVDPALTPALQLAFRNQVMAALGAVRADELTSKAGKLFGLPVAPGASAEREWPDEIRSEAVRNDRNARLPSSVQQNVPAWLIFAMFFVVIPVSSIFIIERQQGTLQRLRAIGVPFRLILAGKLLPFFIVNQLQAVLMVLVGIFLVPLFGSEALALPERLPLLLEWWAVSAAVSLAAVAWALLVASLARTSEQATVVGGVGNILMGAIGGIMVPKFIMPAAMQKLAALSPMAWGLEGFHIVMLRHGSFVDLMPSLGRLLAFAILSLALAVWLNHRSLAAQS</sequence>
<comment type="subcellular location">
    <subcellularLocation>
        <location evidence="1">Cell membrane</location>
        <topology evidence="1">Multi-pass membrane protein</topology>
    </subcellularLocation>
</comment>